<feature type="domain" description="DDE-1" evidence="1">
    <location>
        <begin position="180"/>
        <end position="339"/>
    </location>
</feature>
<dbReference type="SUPFAM" id="SSF46689">
    <property type="entry name" value="Homeodomain-like"/>
    <property type="match status" value="1"/>
</dbReference>
<dbReference type="Proteomes" id="UP001652625">
    <property type="component" value="Chromosome 08"/>
</dbReference>
<gene>
    <name evidence="4" type="primary">LOC136083201</name>
</gene>
<dbReference type="InterPro" id="IPR007889">
    <property type="entry name" value="HTH_Psq"/>
</dbReference>
<dbReference type="PANTHER" id="PTHR19303:SF74">
    <property type="entry name" value="POGO TRANSPOSABLE ELEMENT WITH KRAB DOMAIN"/>
    <property type="match status" value="1"/>
</dbReference>
<feature type="domain" description="HTH psq-type" evidence="2">
    <location>
        <begin position="1"/>
        <end position="34"/>
    </location>
</feature>
<dbReference type="RefSeq" id="XP_065658679.1">
    <property type="nucleotide sequence ID" value="XM_065802607.1"/>
</dbReference>
<proteinExistence type="predicted"/>
<dbReference type="Gene3D" id="3.30.420.10">
    <property type="entry name" value="Ribonuclease H-like superfamily/Ribonuclease H"/>
    <property type="match status" value="1"/>
</dbReference>
<dbReference type="Pfam" id="PF03184">
    <property type="entry name" value="DDE_1"/>
    <property type="match status" value="1"/>
</dbReference>
<evidence type="ECO:0000313" key="4">
    <source>
        <dbReference type="RefSeq" id="XP_065658679.1"/>
    </source>
</evidence>
<reference evidence="4" key="1">
    <citation type="submission" date="2025-08" db="UniProtKB">
        <authorList>
            <consortium name="RefSeq"/>
        </authorList>
    </citation>
    <scope>IDENTIFICATION</scope>
</reference>
<dbReference type="InterPro" id="IPR050863">
    <property type="entry name" value="CenT-Element_Derived"/>
</dbReference>
<protein>
    <submittedName>
        <fullName evidence="4">Uncharacterized protein LOC136083201</fullName>
    </submittedName>
</protein>
<evidence type="ECO:0000259" key="2">
    <source>
        <dbReference type="Pfam" id="PF05225"/>
    </source>
</evidence>
<keyword evidence="3" id="KW-1185">Reference proteome</keyword>
<sequence length="393" mass="44523">MKLAVHAVASGMSQRKASVSYKVPRSTLQTIISGKSKIGAKQGKKPMLGDLEEKLIDYAGNRAQRGISFGKKTFIPYTAKLAKKHNISFKNGRLSEKWWQLLKKRHSCVSLCCPEATASIRHMCMDRIKVSKNFTSLEVLIQSKNLQDKPECMWNMDEIGMQLEQKPRRVVARKGSKYIQSTGQVIPPHIIGKGKIVRTLYGFDTENAPIGATWSVSEKGWTKRGIAELWFEKTFLPNIGSARPQILILDGHDSHNFVEMIELAIRNQIEIVKLPPHTSNWLQPCDRTVFKSLKNAFSEECQTMMNDYPGVVVLHSYFCGLFSKAWKYAMTVTNIRSGFRACGIYPFNKESDLSENSFAINSLSSTKPLEENEFIDFLIQDNAVQYSNIITRQ</sequence>
<dbReference type="PANTHER" id="PTHR19303">
    <property type="entry name" value="TRANSPOSON"/>
    <property type="match status" value="1"/>
</dbReference>
<dbReference type="InterPro" id="IPR036397">
    <property type="entry name" value="RNaseH_sf"/>
</dbReference>
<organism evidence="3 4">
    <name type="scientific">Hydra vulgaris</name>
    <name type="common">Hydra</name>
    <name type="synonym">Hydra attenuata</name>
    <dbReference type="NCBI Taxonomy" id="6087"/>
    <lineage>
        <taxon>Eukaryota</taxon>
        <taxon>Metazoa</taxon>
        <taxon>Cnidaria</taxon>
        <taxon>Hydrozoa</taxon>
        <taxon>Hydroidolina</taxon>
        <taxon>Anthoathecata</taxon>
        <taxon>Aplanulata</taxon>
        <taxon>Hydridae</taxon>
        <taxon>Hydra</taxon>
    </lineage>
</organism>
<evidence type="ECO:0000313" key="3">
    <source>
        <dbReference type="Proteomes" id="UP001652625"/>
    </source>
</evidence>
<name>A0ABM4CAJ4_HYDVU</name>
<evidence type="ECO:0000259" key="1">
    <source>
        <dbReference type="Pfam" id="PF03184"/>
    </source>
</evidence>
<dbReference type="GeneID" id="136083201"/>
<dbReference type="InterPro" id="IPR004875">
    <property type="entry name" value="DDE_SF_endonuclease_dom"/>
</dbReference>
<dbReference type="Pfam" id="PF05225">
    <property type="entry name" value="HTH_psq"/>
    <property type="match status" value="1"/>
</dbReference>
<accession>A0ABM4CAJ4</accession>
<dbReference type="InterPro" id="IPR009057">
    <property type="entry name" value="Homeodomain-like_sf"/>
</dbReference>
<dbReference type="Gene3D" id="1.10.10.60">
    <property type="entry name" value="Homeodomain-like"/>
    <property type="match status" value="1"/>
</dbReference>